<evidence type="ECO:0000256" key="1">
    <source>
        <dbReference type="SAM" id="MobiDB-lite"/>
    </source>
</evidence>
<dbReference type="InterPro" id="IPR011033">
    <property type="entry name" value="PRC_barrel-like_sf"/>
</dbReference>
<dbReference type="Pfam" id="PF05239">
    <property type="entry name" value="PRC"/>
    <property type="match status" value="2"/>
</dbReference>
<dbReference type="InterPro" id="IPR027275">
    <property type="entry name" value="PRC-brl_dom"/>
</dbReference>
<dbReference type="EMBL" id="VCPC01000003">
    <property type="protein sequence ID" value="TMV11479.1"/>
    <property type="molecule type" value="Genomic_DNA"/>
</dbReference>
<feature type="signal peptide" evidence="2">
    <location>
        <begin position="1"/>
        <end position="20"/>
    </location>
</feature>
<sequence>MKRLLMTTAMIAVGATGAFAQTQTEAPAADAKPAEMQASTNSSFRTEAGPMEVQASDFIGMRVYTAENATDADSYAGIQDNWEDIGEINDVILSRDGAVEAVLVDIGGFLGIGERQVAVNMDAIKFVSDDATEGDDSDYFLVMNGTKESFENAPEYQMSGMAADPAMTAPADQTAAMTTEEPVEAEAEQMAENTEQSVENAAESTEQMAENAAESTEQMAENAAESTEQMAENAAENVDQAADNAAAEIDQTAEAAETEIEQTADAAEAQTDEAVANADAAAPTMTEPREGFEVVKVDAITSEELTGARVYDAKQNWIGEISELLMADGATVDKAVIDVGGFLGIGEKPVAVNADELDVERAVDGGDIRIHVNKTKEELEAMATYEKQ</sequence>
<feature type="chain" id="PRO_5045345762" description="PRC-barrel domain-containing protein" evidence="2">
    <location>
        <begin position="21"/>
        <end position="388"/>
    </location>
</feature>
<evidence type="ECO:0000313" key="4">
    <source>
        <dbReference type="EMBL" id="TMV11479.1"/>
    </source>
</evidence>
<dbReference type="Proteomes" id="UP001191082">
    <property type="component" value="Unassembled WGS sequence"/>
</dbReference>
<keyword evidence="2" id="KW-0732">Signal</keyword>
<accession>A0ABY2X6S0</accession>
<dbReference type="Gene3D" id="2.30.30.240">
    <property type="entry name" value="PRC-barrel domain"/>
    <property type="match status" value="2"/>
</dbReference>
<feature type="domain" description="PRC-barrel" evidence="3">
    <location>
        <begin position="300"/>
        <end position="379"/>
    </location>
</feature>
<feature type="region of interest" description="Disordered" evidence="1">
    <location>
        <begin position="171"/>
        <end position="236"/>
    </location>
</feature>
<feature type="domain" description="PRC-barrel" evidence="3">
    <location>
        <begin position="52"/>
        <end position="129"/>
    </location>
</feature>
<reference evidence="4 5" key="1">
    <citation type="submission" date="2019-05" db="EMBL/GenBank/DDBJ databases">
        <title>Marivita sp. nov. isolated from sea sediment.</title>
        <authorList>
            <person name="Kim W."/>
        </authorList>
    </citation>
    <scope>NUCLEOTIDE SEQUENCE [LARGE SCALE GENOMIC DNA]</scope>
    <source>
        <strain evidence="4 5">CAU 1492</strain>
    </source>
</reference>
<feature type="region of interest" description="Disordered" evidence="1">
    <location>
        <begin position="24"/>
        <end position="47"/>
    </location>
</feature>
<evidence type="ECO:0000313" key="5">
    <source>
        <dbReference type="Proteomes" id="UP001191082"/>
    </source>
</evidence>
<organism evidence="4 5">
    <name type="scientific">Arenibacterium halophilum</name>
    <dbReference type="NCBI Taxonomy" id="2583821"/>
    <lineage>
        <taxon>Bacteria</taxon>
        <taxon>Pseudomonadati</taxon>
        <taxon>Pseudomonadota</taxon>
        <taxon>Alphaproteobacteria</taxon>
        <taxon>Rhodobacterales</taxon>
        <taxon>Paracoccaceae</taxon>
        <taxon>Arenibacterium</taxon>
    </lineage>
</organism>
<keyword evidence="5" id="KW-1185">Reference proteome</keyword>
<dbReference type="PANTHER" id="PTHR36505:SF1">
    <property type="entry name" value="BLR1072 PROTEIN"/>
    <property type="match status" value="1"/>
</dbReference>
<name>A0ABY2X6S0_9RHOB</name>
<gene>
    <name evidence="4" type="ORF">FGK64_14445</name>
</gene>
<evidence type="ECO:0000256" key="2">
    <source>
        <dbReference type="SAM" id="SignalP"/>
    </source>
</evidence>
<feature type="compositionally biased region" description="Polar residues" evidence="1">
    <location>
        <begin position="191"/>
        <end position="230"/>
    </location>
</feature>
<comment type="caution">
    <text evidence="4">The sequence shown here is derived from an EMBL/GenBank/DDBJ whole genome shotgun (WGS) entry which is preliminary data.</text>
</comment>
<evidence type="ECO:0000259" key="3">
    <source>
        <dbReference type="Pfam" id="PF05239"/>
    </source>
</evidence>
<proteinExistence type="predicted"/>
<protein>
    <recommendedName>
        <fullName evidence="3">PRC-barrel domain-containing protein</fullName>
    </recommendedName>
</protein>
<dbReference type="PANTHER" id="PTHR36505">
    <property type="entry name" value="BLR1072 PROTEIN"/>
    <property type="match status" value="1"/>
</dbReference>
<dbReference type="SUPFAM" id="SSF50346">
    <property type="entry name" value="PRC-barrel domain"/>
    <property type="match status" value="2"/>
</dbReference>